<feature type="transmembrane region" description="Helical" evidence="2">
    <location>
        <begin position="43"/>
        <end position="64"/>
    </location>
</feature>
<feature type="transmembrane region" description="Helical" evidence="2">
    <location>
        <begin position="839"/>
        <end position="856"/>
    </location>
</feature>
<organism evidence="3 4">
    <name type="scientific">Adineta steineri</name>
    <dbReference type="NCBI Taxonomy" id="433720"/>
    <lineage>
        <taxon>Eukaryota</taxon>
        <taxon>Metazoa</taxon>
        <taxon>Spiralia</taxon>
        <taxon>Gnathifera</taxon>
        <taxon>Rotifera</taxon>
        <taxon>Eurotatoria</taxon>
        <taxon>Bdelloidea</taxon>
        <taxon>Adinetida</taxon>
        <taxon>Adinetidae</taxon>
        <taxon>Adineta</taxon>
    </lineage>
</organism>
<proteinExistence type="predicted"/>
<dbReference type="InterPro" id="IPR013517">
    <property type="entry name" value="FG-GAP"/>
</dbReference>
<keyword evidence="2" id="KW-1133">Transmembrane helix</keyword>
<feature type="transmembrane region" description="Helical" evidence="2">
    <location>
        <begin position="371"/>
        <end position="397"/>
    </location>
</feature>
<evidence type="ECO:0000313" key="4">
    <source>
        <dbReference type="Proteomes" id="UP000663868"/>
    </source>
</evidence>
<keyword evidence="2" id="KW-0812">Transmembrane</keyword>
<evidence type="ECO:0000256" key="1">
    <source>
        <dbReference type="ARBA" id="ARBA00022729"/>
    </source>
</evidence>
<evidence type="ECO:0000313" key="3">
    <source>
        <dbReference type="EMBL" id="CAF3917507.1"/>
    </source>
</evidence>
<keyword evidence="2" id="KW-0472">Membrane</keyword>
<reference evidence="3" key="1">
    <citation type="submission" date="2021-02" db="EMBL/GenBank/DDBJ databases">
        <authorList>
            <person name="Nowell W R."/>
        </authorList>
    </citation>
    <scope>NUCLEOTIDE SEQUENCE</scope>
</reference>
<name>A0A819IDU0_9BILA</name>
<comment type="caution">
    <text evidence="3">The sequence shown here is derived from an EMBL/GenBank/DDBJ whole genome shotgun (WGS) entry which is preliminary data.</text>
</comment>
<dbReference type="Pfam" id="PF13517">
    <property type="entry name" value="FG-GAP_3"/>
    <property type="match status" value="2"/>
</dbReference>
<dbReference type="EMBL" id="CAJOBB010001905">
    <property type="protein sequence ID" value="CAF3917507.1"/>
    <property type="molecule type" value="Genomic_DNA"/>
</dbReference>
<dbReference type="PANTHER" id="PTHR46580:SF2">
    <property type="entry name" value="MAM DOMAIN-CONTAINING PROTEIN"/>
    <property type="match status" value="1"/>
</dbReference>
<evidence type="ECO:0000256" key="2">
    <source>
        <dbReference type="SAM" id="Phobius"/>
    </source>
</evidence>
<sequence>MPSKEDLRRLFNFLKSHLYRLNLFNTASEDETIIQNERRSTRLYLVLLVISMIAFLVYYSAALYTEDVFIPSPSLDEYDRIQKEASLQCPCTNIAVKYEVFAEVVPTYHQLCESALVSDEWINRLFHLYEQSWNNSTPIDFRRIGVFQFQTLRSLCLLASDTINRNLQSFKYTDFVQSLLVSPETFKDQIDSFIKAFIEETPKTFLRAFNFMQGTTAQSLIMTGASITSVRPVRQYVLDAIEEGIVPYPGVNYTFTDNSTCVCSSSTATTCMGLATFDNNTLLGFQTGCYMLNALMNSTLEAFDNLTLMDKLKNSSRSFQKLSSSSSHSKIEKLLGQMFVESWSNSTSYEKYFQKCAPKSCSYKKIHHHSFWEILLSLIGFFQGASTVLGILAPLLITKVWPKVRNKICRRTSPTTETVVVETMPAISRNTRLKMLFQRIKQKLLEFNLFKSIPRSTDETILRQQRHTTRLYLVLLLVTSITLIFYAFLESITISKTIESPSLETFTQLNKEYPLTLDCPCGHTSFEYEQFFSDIEVEYHEICSSEFITSRWIQLQFIEFPTTVFYINDFRFQSQMHFQLLSTLCRVAKQTIEDNLHSFYRTKFITPKAIDNFSFQIESELILEQFKRTVPESYQRTLQLIEANPEINQLILPLNSIFRSRGDVHNKEVFRLESEATALHNRPLCMMGGDEENCECSFFLFPNECVLKTFVWKEDFFKETIPGMRLTVSPVRSVLISTLECFYSKTCLSEITRRINSTVSPTNFSTLRSSSLAMNESQNDTIDMLAKKLFIRRWSNNQSSYESYFNQCHPLSCQYSYLSRYDIVDAVTRITGTLGALNFLLKSLVPYLIKLLYYIWAKIKSRRQNTIRPSVETVPTRRIIYDRLRVSCQYIKKSIVEFNIFPTIPSSQTLNNLRRNRRLSRIYFTLLLISLIILVVYTSLTKETIPVTIESPSIPKYLELYNQYPLTFQCSYSNLSVKYEKFIIQIEPQRHPICLSEFLSSDRYVTISSQDDKPDVNNEKKKNTPIFGESDFRAWIQSQMKLVSNMCSVSENLLNSSLSVWLQRDFITARVITRDEFDVQINVLIEEFKRIISNELVLLFKLMQVTNLANQLGTTQSSNWEFIVNPIYNVSSNIDISSVNPKIYQDQLYALTLPRTYNEENCSCVSQSNCNKFSTFPYLVSNQLINQTLPSFLTGCLPLDAMLQSSFSCFYNQTCLSLLQTLIYYAKPFPIKTLIPSSPSSSNRTVETILAQLFVEEWVQNVSFDHYYKECAPKLCQYSHPLPFNGAYFLTKIFSILGGLSKILRYIVSFIAMIVIKLVNRRRKRRVAPYPNMVGTDLDNATLNTIPNVPITTIEINVGPIQEQIEPRSNNRTDRIITICLCLLVIVTIVVASVISTGKRDTKYIPITTSITTLITTTEITESTTTSTEMCYMTLIYQSETYPIGRDAKSFILHDLNGDSFLDLAVANYGNHTFSILFGIGNGAFQPQKVYSTGDKSYPWSIAFGDLNKDTFLDIAVTLSGTNKIVIFFGTASNGSFNEEPHTLLNPPYALDHYRVHLLQVHDLNEDGCLDLLFNYNLPNDEYSYFIAALNHGNGSHYRYQDFRKLVTRGIESVVVGDFDHDGKQNDIGFCDAQNKVFTYSAINYEEGDKFEFKMFDDRIHGIPQSIIQGRFNDDDFDDIALVSPQSNGLHVLLAKGDGKFLQYIYHINNSPTSVVRFNFNNDSIDDLAILHSNQTIGIYLGTKLGIFSEEKISFQIGENCTDQSFRSLKVADLNRDGKDDLVYIDLVAQTIRVLLSANCNKHF</sequence>
<feature type="transmembrane region" description="Helical" evidence="2">
    <location>
        <begin position="1303"/>
        <end position="1320"/>
    </location>
</feature>
<feature type="transmembrane region" description="Helical" evidence="2">
    <location>
        <begin position="1376"/>
        <end position="1395"/>
    </location>
</feature>
<protein>
    <submittedName>
        <fullName evidence="3">Uncharacterized protein</fullName>
    </submittedName>
</protein>
<keyword evidence="1" id="KW-0732">Signal</keyword>
<accession>A0A819IDU0</accession>
<dbReference type="Gene3D" id="2.130.10.130">
    <property type="entry name" value="Integrin alpha, N-terminal"/>
    <property type="match status" value="2"/>
</dbReference>
<feature type="transmembrane region" description="Helical" evidence="2">
    <location>
        <begin position="471"/>
        <end position="489"/>
    </location>
</feature>
<dbReference type="Proteomes" id="UP000663868">
    <property type="component" value="Unassembled WGS sequence"/>
</dbReference>
<dbReference type="SUPFAM" id="SSF69318">
    <property type="entry name" value="Integrin alpha N-terminal domain"/>
    <property type="match status" value="2"/>
</dbReference>
<dbReference type="InterPro" id="IPR028994">
    <property type="entry name" value="Integrin_alpha_N"/>
</dbReference>
<dbReference type="PANTHER" id="PTHR46580">
    <property type="entry name" value="SENSOR KINASE-RELATED"/>
    <property type="match status" value="1"/>
</dbReference>
<feature type="transmembrane region" description="Helical" evidence="2">
    <location>
        <begin position="922"/>
        <end position="940"/>
    </location>
</feature>
<gene>
    <name evidence="3" type="ORF">KXQ929_LOCUS23705</name>
</gene>